<dbReference type="Gene3D" id="3.40.800.10">
    <property type="entry name" value="Ureohydrolase domain"/>
    <property type="match status" value="1"/>
</dbReference>
<protein>
    <recommendedName>
        <fullName evidence="5">N-acetyltransferase domain-containing protein</fullName>
    </recommendedName>
</protein>
<comment type="similarity">
    <text evidence="4">Belongs to the arginase family.</text>
</comment>
<dbReference type="OrthoDB" id="7331788at2"/>
<dbReference type="InterPro" id="IPR006035">
    <property type="entry name" value="Ureohydrolase"/>
</dbReference>
<dbReference type="SUPFAM" id="SSF52768">
    <property type="entry name" value="Arginase/deacetylase"/>
    <property type="match status" value="1"/>
</dbReference>
<dbReference type="InterPro" id="IPR023696">
    <property type="entry name" value="Ureohydrolase_dom_sf"/>
</dbReference>
<name>A0A317JUC8_9ACTN</name>
<feature type="domain" description="N-acetyltransferase" evidence="5">
    <location>
        <begin position="435"/>
        <end position="576"/>
    </location>
</feature>
<evidence type="ECO:0000256" key="3">
    <source>
        <dbReference type="ARBA" id="ARBA00023211"/>
    </source>
</evidence>
<evidence type="ECO:0000313" key="6">
    <source>
        <dbReference type="EMBL" id="PWU44391.1"/>
    </source>
</evidence>
<dbReference type="GO" id="GO:0030145">
    <property type="term" value="F:manganese ion binding"/>
    <property type="evidence" value="ECO:0007669"/>
    <property type="project" value="TreeGrafter"/>
</dbReference>
<organism evidence="6 7">
    <name type="scientific">Micromonospora globispora</name>
    <dbReference type="NCBI Taxonomy" id="1450148"/>
    <lineage>
        <taxon>Bacteria</taxon>
        <taxon>Bacillati</taxon>
        <taxon>Actinomycetota</taxon>
        <taxon>Actinomycetes</taxon>
        <taxon>Micromonosporales</taxon>
        <taxon>Micromonosporaceae</taxon>
        <taxon>Micromonospora</taxon>
    </lineage>
</organism>
<dbReference type="GO" id="GO:0004053">
    <property type="term" value="F:arginase activity"/>
    <property type="evidence" value="ECO:0007669"/>
    <property type="project" value="TreeGrafter"/>
</dbReference>
<proteinExistence type="inferred from homology"/>
<dbReference type="AlphaFoldDB" id="A0A317JUC8"/>
<dbReference type="InterPro" id="IPR000182">
    <property type="entry name" value="GNAT_dom"/>
</dbReference>
<sequence length="579" mass="60837">MRPAAPDPPYLVDLPHPVRVTICIPLRYYAESGCGVLGVTVLEVPQWQGSGSRGAYRLRQGATVLAGLFPAGQRMRVDTDGQPADSRDGVAALDTLAANLSAVRAAHANARARGRTVVTVGGDCGVDLVPIEAALAAHGDRLTVVWFDAHGDLNTPASSPSGAFHGMVLRALLGDGPRELAPARALRPDQVVLAGVRALDPGERAFVAEHRIRHVAAAGLANPSVLVDEVAATGADAVYLHIDLDVLDPEVFGAVGTPEPGGLTLEQLITAVRGLAARFTIAGLCLAEYEPQTDGCPEVLTGLITALASVMDGDGEDGTAQEVENIAARAWPATYTASHGGWLLRHTPGVTRRRSNSAAPLAATDDPHHGIEVVESFYRSRGLPVLVQMAPAHHHAGLDAVLAARGYRLAAPTLVLTAPTADVLTATAMGDTCAVHIDAVATADWLDAYVALDGHDDSTTVAELVLPRVPEPAAYASLAVDGEVAAMGLFVAEAGWAGVLCMATDRRQRRRGYARAILHAGTSWAVTHGVERLYLQVEAGNEAARGLYRRAGFTHSHTYHYRVADSGATPQRRDRLTPS</sequence>
<dbReference type="EMBL" id="QGSV01000326">
    <property type="protein sequence ID" value="PWU44391.1"/>
    <property type="molecule type" value="Genomic_DNA"/>
</dbReference>
<dbReference type="InterPro" id="IPR056935">
    <property type="entry name" value="Rv0428c-like_C"/>
</dbReference>
<accession>A0A317JUC8</accession>
<reference evidence="7" key="1">
    <citation type="submission" date="2018-05" db="EMBL/GenBank/DDBJ databases">
        <title>Micromonospora globispora sp. nov. and Micromonospora rugosa sp. nov., isolated from marine sediment.</title>
        <authorList>
            <person name="Carro L."/>
            <person name="Aysel V."/>
            <person name="Cetin D."/>
            <person name="Igual J.M."/>
            <person name="Klenk H.-P."/>
            <person name="Trujillo M.E."/>
            <person name="Sahin N."/>
        </authorList>
    </citation>
    <scope>NUCLEOTIDE SEQUENCE [LARGE SCALE GENOMIC DNA]</scope>
    <source>
        <strain evidence="7">S2904</strain>
    </source>
</reference>
<dbReference type="Pfam" id="PF24553">
    <property type="entry name" value="Rv0428c_C"/>
    <property type="match status" value="1"/>
</dbReference>
<dbReference type="PROSITE" id="PS51186">
    <property type="entry name" value="GNAT"/>
    <property type="match status" value="1"/>
</dbReference>
<dbReference type="CDD" id="cd09999">
    <property type="entry name" value="Arginase-like_1"/>
    <property type="match status" value="1"/>
</dbReference>
<evidence type="ECO:0000256" key="1">
    <source>
        <dbReference type="ARBA" id="ARBA00022723"/>
    </source>
</evidence>
<dbReference type="PROSITE" id="PS51409">
    <property type="entry name" value="ARGINASE_2"/>
    <property type="match status" value="1"/>
</dbReference>
<dbReference type="PANTHER" id="PTHR43782">
    <property type="entry name" value="ARGINASE"/>
    <property type="match status" value="1"/>
</dbReference>
<dbReference type="Proteomes" id="UP000245683">
    <property type="component" value="Unassembled WGS sequence"/>
</dbReference>
<gene>
    <name evidence="6" type="ORF">DLJ46_26170</name>
</gene>
<keyword evidence="7" id="KW-1185">Reference proteome</keyword>
<comment type="caution">
    <text evidence="6">The sequence shown here is derived from an EMBL/GenBank/DDBJ whole genome shotgun (WGS) entry which is preliminary data.</text>
</comment>
<dbReference type="InterPro" id="IPR016181">
    <property type="entry name" value="Acyl_CoA_acyltransferase"/>
</dbReference>
<keyword evidence="1" id="KW-0479">Metal-binding</keyword>
<keyword evidence="2" id="KW-0378">Hydrolase</keyword>
<evidence type="ECO:0000256" key="2">
    <source>
        <dbReference type="ARBA" id="ARBA00022801"/>
    </source>
</evidence>
<evidence type="ECO:0000259" key="5">
    <source>
        <dbReference type="PROSITE" id="PS51186"/>
    </source>
</evidence>
<dbReference type="GO" id="GO:0016747">
    <property type="term" value="F:acyltransferase activity, transferring groups other than amino-acyl groups"/>
    <property type="evidence" value="ECO:0007669"/>
    <property type="project" value="InterPro"/>
</dbReference>
<dbReference type="GO" id="GO:0005829">
    <property type="term" value="C:cytosol"/>
    <property type="evidence" value="ECO:0007669"/>
    <property type="project" value="TreeGrafter"/>
</dbReference>
<dbReference type="PRINTS" id="PR00116">
    <property type="entry name" value="ARGINASE"/>
</dbReference>
<dbReference type="SUPFAM" id="SSF55729">
    <property type="entry name" value="Acyl-CoA N-acyltransferases (Nat)"/>
    <property type="match status" value="1"/>
</dbReference>
<dbReference type="Gene3D" id="3.40.630.30">
    <property type="match status" value="1"/>
</dbReference>
<evidence type="ECO:0000313" key="7">
    <source>
        <dbReference type="Proteomes" id="UP000245683"/>
    </source>
</evidence>
<evidence type="ECO:0000256" key="4">
    <source>
        <dbReference type="PROSITE-ProRule" id="PRU00742"/>
    </source>
</evidence>
<keyword evidence="3" id="KW-0464">Manganese</keyword>
<dbReference type="Pfam" id="PF00491">
    <property type="entry name" value="Arginase"/>
    <property type="match status" value="1"/>
</dbReference>
<dbReference type="PANTHER" id="PTHR43782:SF3">
    <property type="entry name" value="ARGINASE"/>
    <property type="match status" value="1"/>
</dbReference>